<sequence>MMAGSDRPVTAGTACDRGGGVGVESTQWGRALEESSPLKRDLPQEVGGFTGRATELAALGKLNRITVVSGTAGVGKSALVVRWARTVRDQFPDGLLFVDLRGFDPERQLRPAEALDQLLQALLGPKAVLPTDYAERVDRYRSLTAAKRLLVILDNAAGVEQVTDLLPGGDSSCTVITSRRDLAGLVVRYGAARVEAGLLPLEDAVALFNKLVGARAKSDPAGVIAMVDRCARLPLAVRVAAELATTRPQVPLAGLVAELDRQGLDSLSADGDPRTAVRSVLSWSLKHLPDAARQTFVLAGLAPGHEFCFAAVRAMIAPVDAVAAVTDLVRANLWKEVAANRFGQHDLLRAYAVEQAAALPLERRQQATVRILRHYLDGAADAMDLLHPADRHRRPRSRTSTGPDFIGIAHAKDWLDTEEANLLGCVELAATGGWPVLARDLTRTIARHLEMGGHYDRSREMLQYAQQACLELGDRRGEAFMLGGLGISSYRLGRYDEACDEHEQALRIRQEIGDRAGESATLSNLGLVHERLGSYASAANLFGASLTISRELGDRHGNAHSLNNLGNMRLRTGKPAAAIRNYREALTEFTEIGDGYGRGLTLDNLGLALLRLGRLDVAMNHHREALAIRTELGDRDGEGSSLTGIGLVLEALGRSAEAISWYQQALDVFIEIGDSAGEGWVLTALAVSCRSAGRDREALEHHRRSLGLVLGTDHRVEAEAYNAYGDTLALLGRHLEAADAYRSALDLVATIGDRYEHGRALQGLGAVAAATGNLPEARARWTSARRIFAELEVPEADEVGKALAAVDFNRP</sequence>
<keyword evidence="3" id="KW-0677">Repeat</keyword>
<dbReference type="Pfam" id="PF13424">
    <property type="entry name" value="TPR_12"/>
    <property type="match status" value="3"/>
</dbReference>
<evidence type="ECO:0000256" key="4">
    <source>
        <dbReference type="SAM" id="MobiDB-lite"/>
    </source>
</evidence>
<evidence type="ECO:0000313" key="5">
    <source>
        <dbReference type="EMBL" id="QNE20819.1"/>
    </source>
</evidence>
<accession>A0A7G6X3K4</accession>
<reference evidence="6" key="1">
    <citation type="submission" date="2019-09" db="EMBL/GenBank/DDBJ databases">
        <title>Antimicrobial potential of Antarctic Bacteria.</title>
        <authorList>
            <person name="Benaud N."/>
            <person name="Edwards R.J."/>
            <person name="Ferrari B.C."/>
        </authorList>
    </citation>
    <scope>NUCLEOTIDE SEQUENCE [LARGE SCALE GENOMIC DNA]</scope>
    <source>
        <strain evidence="6">SPB151</strain>
    </source>
</reference>
<dbReference type="GO" id="GO:0005938">
    <property type="term" value="C:cell cortex"/>
    <property type="evidence" value="ECO:0007669"/>
    <property type="project" value="TreeGrafter"/>
</dbReference>
<dbReference type="KEGG" id="kqi:F1D05_26530"/>
<dbReference type="Gene3D" id="1.25.40.10">
    <property type="entry name" value="Tetratricopeptide repeat domain"/>
    <property type="match status" value="2"/>
</dbReference>
<evidence type="ECO:0000256" key="3">
    <source>
        <dbReference type="ARBA" id="ARBA00022737"/>
    </source>
</evidence>
<dbReference type="GO" id="GO:0005092">
    <property type="term" value="F:GDP-dissociation inhibitor activity"/>
    <property type="evidence" value="ECO:0007669"/>
    <property type="project" value="TreeGrafter"/>
</dbReference>
<dbReference type="AlphaFoldDB" id="A0A7G6X3K4"/>
<dbReference type="InterPro" id="IPR019734">
    <property type="entry name" value="TPR_rpt"/>
</dbReference>
<dbReference type="Proteomes" id="UP000515563">
    <property type="component" value="Chromosome"/>
</dbReference>
<dbReference type="PANTHER" id="PTHR45954">
    <property type="entry name" value="LD33695P"/>
    <property type="match status" value="1"/>
</dbReference>
<keyword evidence="2" id="KW-0963">Cytoplasm</keyword>
<organism evidence="5 6">
    <name type="scientific">Kribbella qitaiheensis</name>
    <dbReference type="NCBI Taxonomy" id="1544730"/>
    <lineage>
        <taxon>Bacteria</taxon>
        <taxon>Bacillati</taxon>
        <taxon>Actinomycetota</taxon>
        <taxon>Actinomycetes</taxon>
        <taxon>Propionibacteriales</taxon>
        <taxon>Kribbellaceae</taxon>
        <taxon>Kribbella</taxon>
    </lineage>
</organism>
<feature type="compositionally biased region" description="Basic and acidic residues" evidence="4">
    <location>
        <begin position="31"/>
        <end position="43"/>
    </location>
</feature>
<reference evidence="5 6" key="2">
    <citation type="journal article" date="2020" name="Microbiol. Resour. Announc.">
        <title>Antarctic desert soil bacteria exhibit high novel natural product potential, evaluated through long-read genome sequencing and comparative genomics.</title>
        <authorList>
            <person name="Benaud N."/>
            <person name="Edwards R.J."/>
            <person name="Amos T.G."/>
            <person name="D'Agostino P.M."/>
            <person name="Gutierrez-Chavez C."/>
            <person name="Montgomery K."/>
            <person name="Nicetic I."/>
            <person name="Ferrari B.C."/>
        </authorList>
    </citation>
    <scope>NUCLEOTIDE SEQUENCE [LARGE SCALE GENOMIC DNA]</scope>
    <source>
        <strain evidence="5 6">SPB151</strain>
    </source>
</reference>
<dbReference type="GO" id="GO:0043531">
    <property type="term" value="F:ADP binding"/>
    <property type="evidence" value="ECO:0007669"/>
    <property type="project" value="InterPro"/>
</dbReference>
<dbReference type="InterPro" id="IPR052386">
    <property type="entry name" value="GPSM"/>
</dbReference>
<dbReference type="Gene3D" id="3.40.50.300">
    <property type="entry name" value="P-loop containing nucleotide triphosphate hydrolases"/>
    <property type="match status" value="1"/>
</dbReference>
<keyword evidence="6" id="KW-1185">Reference proteome</keyword>
<feature type="region of interest" description="Disordered" evidence="4">
    <location>
        <begin position="1"/>
        <end position="45"/>
    </location>
</feature>
<dbReference type="EMBL" id="CP043661">
    <property type="protein sequence ID" value="QNE20819.1"/>
    <property type="molecule type" value="Genomic_DNA"/>
</dbReference>
<dbReference type="InterPro" id="IPR011990">
    <property type="entry name" value="TPR-like_helical_dom_sf"/>
</dbReference>
<proteinExistence type="predicted"/>
<evidence type="ECO:0000256" key="2">
    <source>
        <dbReference type="ARBA" id="ARBA00022490"/>
    </source>
</evidence>
<name>A0A7G6X3K4_9ACTN</name>
<gene>
    <name evidence="5" type="ORF">F1D05_26530</name>
</gene>
<comment type="subcellular location">
    <subcellularLocation>
        <location evidence="1">Cytoplasm</location>
    </subcellularLocation>
</comment>
<dbReference type="SUPFAM" id="SSF52540">
    <property type="entry name" value="P-loop containing nucleoside triphosphate hydrolases"/>
    <property type="match status" value="1"/>
</dbReference>
<dbReference type="SUPFAM" id="SSF48452">
    <property type="entry name" value="TPR-like"/>
    <property type="match status" value="2"/>
</dbReference>
<dbReference type="PANTHER" id="PTHR45954:SF1">
    <property type="entry name" value="LD33695P"/>
    <property type="match status" value="1"/>
</dbReference>
<dbReference type="Pfam" id="PF13181">
    <property type="entry name" value="TPR_8"/>
    <property type="match status" value="1"/>
</dbReference>
<dbReference type="InterPro" id="IPR027417">
    <property type="entry name" value="P-loop_NTPase"/>
</dbReference>
<dbReference type="PRINTS" id="PR00364">
    <property type="entry name" value="DISEASERSIST"/>
</dbReference>
<protein>
    <submittedName>
        <fullName evidence="5">Tetratricopeptide repeat protein</fullName>
    </submittedName>
</protein>
<evidence type="ECO:0000256" key="1">
    <source>
        <dbReference type="ARBA" id="ARBA00004496"/>
    </source>
</evidence>
<dbReference type="SMART" id="SM00028">
    <property type="entry name" value="TPR"/>
    <property type="match status" value="8"/>
</dbReference>
<dbReference type="GO" id="GO:0001965">
    <property type="term" value="F:G-protein alpha-subunit binding"/>
    <property type="evidence" value="ECO:0007669"/>
    <property type="project" value="TreeGrafter"/>
</dbReference>
<evidence type="ECO:0000313" key="6">
    <source>
        <dbReference type="Proteomes" id="UP000515563"/>
    </source>
</evidence>